<keyword evidence="3" id="KW-0813">Transport</keyword>
<evidence type="ECO:0000256" key="6">
    <source>
        <dbReference type="ARBA" id="ARBA00022989"/>
    </source>
</evidence>
<reference evidence="10 11" key="1">
    <citation type="journal article" date="2016" name="Sci. Rep.">
        <title>Metabolic traits of an uncultured archaeal lineage -MSBL1- from brine pools of the Red Sea.</title>
        <authorList>
            <person name="Mwirichia R."/>
            <person name="Alam I."/>
            <person name="Rashid M."/>
            <person name="Vinu M."/>
            <person name="Ba-Alawi W."/>
            <person name="Anthony Kamau A."/>
            <person name="Kamanda Ngugi D."/>
            <person name="Goker M."/>
            <person name="Klenk H.P."/>
            <person name="Bajic V."/>
            <person name="Stingl U."/>
        </authorList>
    </citation>
    <scope>NUCLEOTIDE SEQUENCE [LARGE SCALE GENOMIC DNA]</scope>
    <source>
        <strain evidence="10">SCGC-AAA259I09</strain>
    </source>
</reference>
<keyword evidence="11" id="KW-1185">Reference proteome</keyword>
<sequence>MFPGTATVARKLYASEAREDRIMPSMRATVRTIWKIYLLFTILGIVGLYLAGMEPFAAVNHSMTGIATGGFTVTPDSYASFNIPIIIVTLFIMIERGVFFFFEEKVGFPEFHVFSKIGYSLFPPDFKSSP</sequence>
<dbReference type="PANTHER" id="PTHR32024:SF2">
    <property type="entry name" value="TRK SYSTEM POTASSIUM UPTAKE PROTEIN TRKG-RELATED"/>
    <property type="match status" value="1"/>
</dbReference>
<keyword evidence="7" id="KW-0406">Ion transport</keyword>
<dbReference type="GO" id="GO:0008324">
    <property type="term" value="F:monoatomic cation transmembrane transporter activity"/>
    <property type="evidence" value="ECO:0007669"/>
    <property type="project" value="InterPro"/>
</dbReference>
<keyword evidence="4" id="KW-1003">Cell membrane</keyword>
<organism evidence="10 11">
    <name type="scientific">candidate division MSBL1 archaeon SCGC-AAA259I09</name>
    <dbReference type="NCBI Taxonomy" id="1698267"/>
    <lineage>
        <taxon>Archaea</taxon>
        <taxon>Methanobacteriati</taxon>
        <taxon>Methanobacteriota</taxon>
        <taxon>candidate division MSBL1</taxon>
    </lineage>
</organism>
<comment type="caution">
    <text evidence="10">The sequence shown here is derived from an EMBL/GenBank/DDBJ whole genome shotgun (WGS) entry which is preliminary data.</text>
</comment>
<protein>
    <submittedName>
        <fullName evidence="10">Uncharacterized protein</fullName>
    </submittedName>
</protein>
<keyword evidence="8 9" id="KW-0472">Membrane</keyword>
<keyword evidence="6 9" id="KW-1133">Transmembrane helix</keyword>
<dbReference type="Pfam" id="PF02386">
    <property type="entry name" value="TrkH"/>
    <property type="match status" value="1"/>
</dbReference>
<comment type="similarity">
    <text evidence="2">Belongs to the TrkH potassium transport family.</text>
</comment>
<feature type="transmembrane region" description="Helical" evidence="9">
    <location>
        <begin position="36"/>
        <end position="58"/>
    </location>
</feature>
<dbReference type="PANTHER" id="PTHR32024">
    <property type="entry name" value="TRK SYSTEM POTASSIUM UPTAKE PROTEIN TRKG-RELATED"/>
    <property type="match status" value="1"/>
</dbReference>
<evidence type="ECO:0000256" key="3">
    <source>
        <dbReference type="ARBA" id="ARBA00022448"/>
    </source>
</evidence>
<evidence type="ECO:0000256" key="8">
    <source>
        <dbReference type="ARBA" id="ARBA00023136"/>
    </source>
</evidence>
<evidence type="ECO:0000313" key="10">
    <source>
        <dbReference type="EMBL" id="KXA96656.1"/>
    </source>
</evidence>
<gene>
    <name evidence="10" type="ORF">AKJ37_04700</name>
</gene>
<proteinExistence type="inferred from homology"/>
<comment type="subcellular location">
    <subcellularLocation>
        <location evidence="1">Cell membrane</location>
        <topology evidence="1">Multi-pass membrane protein</topology>
    </subcellularLocation>
</comment>
<dbReference type="AlphaFoldDB" id="A0A133URB9"/>
<evidence type="ECO:0000256" key="1">
    <source>
        <dbReference type="ARBA" id="ARBA00004651"/>
    </source>
</evidence>
<evidence type="ECO:0000313" key="11">
    <source>
        <dbReference type="Proteomes" id="UP000070463"/>
    </source>
</evidence>
<feature type="transmembrane region" description="Helical" evidence="9">
    <location>
        <begin position="78"/>
        <end position="102"/>
    </location>
</feature>
<keyword evidence="5 9" id="KW-0812">Transmembrane</keyword>
<evidence type="ECO:0000256" key="4">
    <source>
        <dbReference type="ARBA" id="ARBA00022475"/>
    </source>
</evidence>
<dbReference type="Proteomes" id="UP000070463">
    <property type="component" value="Unassembled WGS sequence"/>
</dbReference>
<evidence type="ECO:0000256" key="2">
    <source>
        <dbReference type="ARBA" id="ARBA00009137"/>
    </source>
</evidence>
<evidence type="ECO:0000256" key="9">
    <source>
        <dbReference type="SAM" id="Phobius"/>
    </source>
</evidence>
<dbReference type="GO" id="GO:0005886">
    <property type="term" value="C:plasma membrane"/>
    <property type="evidence" value="ECO:0007669"/>
    <property type="project" value="UniProtKB-SubCell"/>
</dbReference>
<accession>A0A133URB9</accession>
<dbReference type="EMBL" id="LHXR01000068">
    <property type="protein sequence ID" value="KXA96656.1"/>
    <property type="molecule type" value="Genomic_DNA"/>
</dbReference>
<dbReference type="GO" id="GO:0030001">
    <property type="term" value="P:metal ion transport"/>
    <property type="evidence" value="ECO:0007669"/>
    <property type="project" value="UniProtKB-ARBA"/>
</dbReference>
<dbReference type="InterPro" id="IPR003445">
    <property type="entry name" value="Cat_transpt"/>
</dbReference>
<name>A0A133URB9_9EURY</name>
<evidence type="ECO:0000256" key="7">
    <source>
        <dbReference type="ARBA" id="ARBA00023065"/>
    </source>
</evidence>
<evidence type="ECO:0000256" key="5">
    <source>
        <dbReference type="ARBA" id="ARBA00022692"/>
    </source>
</evidence>